<dbReference type="OrthoDB" id="2590500at2759"/>
<proteinExistence type="inferred from homology"/>
<evidence type="ECO:0000256" key="8">
    <source>
        <dbReference type="ARBA" id="ARBA00023242"/>
    </source>
</evidence>
<evidence type="ECO:0000259" key="14">
    <source>
        <dbReference type="PROSITE" id="PS51479"/>
    </source>
</evidence>
<dbReference type="GO" id="GO:0008270">
    <property type="term" value="F:zinc ion binding"/>
    <property type="evidence" value="ECO:0007669"/>
    <property type="project" value="UniProtKB-KW"/>
</dbReference>
<evidence type="ECO:0000256" key="7">
    <source>
        <dbReference type="ARBA" id="ARBA00022912"/>
    </source>
</evidence>
<gene>
    <name evidence="15" type="ORF">CCR75_002782</name>
</gene>
<keyword evidence="3 12" id="KW-0479">Metal-binding</keyword>
<dbReference type="Gene3D" id="1.25.40.820">
    <property type="match status" value="1"/>
</dbReference>
<evidence type="ECO:0000256" key="11">
    <source>
        <dbReference type="PROSITE-ProRule" id="PRU00812"/>
    </source>
</evidence>
<comment type="function">
    <text evidence="12">Putative RNA polymerase II subunit B1 C-terminal domain (CTD) phosphatase involved in RNA polymerase II transcription regulation.</text>
</comment>
<comment type="subcellular location">
    <subcellularLocation>
        <location evidence="1 12">Nucleus</location>
    </subcellularLocation>
</comment>
<reference evidence="15 16" key="1">
    <citation type="journal article" date="2021" name="Genome Biol.">
        <title>AFLAP: assembly-free linkage analysis pipeline using k-mers from genome sequencing data.</title>
        <authorList>
            <person name="Fletcher K."/>
            <person name="Zhang L."/>
            <person name="Gil J."/>
            <person name="Han R."/>
            <person name="Cavanaugh K."/>
            <person name="Michelmore R."/>
        </authorList>
    </citation>
    <scope>NUCLEOTIDE SEQUENCE [LARGE SCALE GENOMIC DNA]</scope>
    <source>
        <strain evidence="15 16">SF5</strain>
    </source>
</reference>
<dbReference type="Proteomes" id="UP000294530">
    <property type="component" value="Unassembled WGS sequence"/>
</dbReference>
<dbReference type="AlphaFoldDB" id="A0A976IH21"/>
<comment type="similarity">
    <text evidence="2 11 12">Belongs to the RPAP2 family.</text>
</comment>
<evidence type="ECO:0000256" key="4">
    <source>
        <dbReference type="ARBA" id="ARBA00022771"/>
    </source>
</evidence>
<evidence type="ECO:0000256" key="9">
    <source>
        <dbReference type="ARBA" id="ARBA00047761"/>
    </source>
</evidence>
<dbReference type="KEGG" id="blac:94346550"/>
<name>A0A976IH21_BRELC</name>
<evidence type="ECO:0000256" key="13">
    <source>
        <dbReference type="SAM" id="MobiDB-lite"/>
    </source>
</evidence>
<dbReference type="GO" id="GO:0005737">
    <property type="term" value="C:cytoplasm"/>
    <property type="evidence" value="ECO:0007669"/>
    <property type="project" value="TreeGrafter"/>
</dbReference>
<comment type="caution">
    <text evidence="15">The sequence shown here is derived from an EMBL/GenBank/DDBJ whole genome shotgun (WGS) entry which is preliminary data.</text>
</comment>
<dbReference type="RefSeq" id="XP_067820749.1">
    <property type="nucleotide sequence ID" value="XM_067960879.1"/>
</dbReference>
<evidence type="ECO:0000256" key="3">
    <source>
        <dbReference type="ARBA" id="ARBA00022723"/>
    </source>
</evidence>
<evidence type="ECO:0000256" key="2">
    <source>
        <dbReference type="ARBA" id="ARBA00005676"/>
    </source>
</evidence>
<keyword evidence="8 12" id="KW-0539">Nucleus</keyword>
<sequence length="532" mass="59757">MTSVNGSSIQEAYALMATLLAPRVPVRYLELCSMLLQPRQMQEIFEERASAKRCAFPVCENMLTRSFGKFRVSLSRKEIYSAQHEQQFCSSLCLKKARVMLTRLTRKPPQLMPSMLEVFGTDKPNPSHYEKNVEKIGEAVKNEAEKKHVPPPMATTVWARTRDLGIIERNILATNTLSNVPPAPENSSAINLKEIAFPGAPERPCVTADQACRIEGYVFPAHKRKLAKKVERLVNKSQGAEDSEGNLVLSDSDESDLANSDTSSSGSFDISDYDENQVVTLSDLPLFSHLWGLFSSWITHETKLVVAGLSLPAKGKESFNASFLAEKFSKSEADAALRRAGQIRTERWNSLSLMLNRPLPHVARQLNLASDRFANRRIDAITETFRLREAIDTRNAHQWTCIATILLLVAYDIKPERSNQAKAVTTLDTSELQQLLQLFYDLRNDSDVEVDMDLTPLPSNEPDGKDLLKNEKVDDVLPASCRKCRRPKARCICQSRAENGVEGNTSATLEKMFQEALSLREEYDELLQSDIF</sequence>
<dbReference type="PANTHER" id="PTHR14732:SF0">
    <property type="entry name" value="RNA POLYMERASE II SUBUNIT B1 CTD PHOSPHATASE RPAP2-RELATED"/>
    <property type="match status" value="1"/>
</dbReference>
<protein>
    <recommendedName>
        <fullName evidence="12">RNA polymerase II subunit B1 CTD phosphatase RPAP2 homolog</fullName>
        <ecNumber evidence="12">3.1.3.16</ecNumber>
    </recommendedName>
</protein>
<keyword evidence="6 12" id="KW-0862">Zinc</keyword>
<dbReference type="GO" id="GO:0043175">
    <property type="term" value="F:RNA polymerase core enzyme binding"/>
    <property type="evidence" value="ECO:0007669"/>
    <property type="project" value="UniProtKB-UniRule"/>
</dbReference>
<evidence type="ECO:0000256" key="12">
    <source>
        <dbReference type="RuleBase" id="RU367080"/>
    </source>
</evidence>
<dbReference type="InterPro" id="IPR038534">
    <property type="entry name" value="Rtr1/RPAP2_sf"/>
</dbReference>
<dbReference type="GO" id="GO:0008420">
    <property type="term" value="F:RNA polymerase II CTD heptapeptide repeat phosphatase activity"/>
    <property type="evidence" value="ECO:0007669"/>
    <property type="project" value="UniProtKB-UniRule"/>
</dbReference>
<dbReference type="InterPro" id="IPR007308">
    <property type="entry name" value="Rtr1/RPAP2_dom"/>
</dbReference>
<evidence type="ECO:0000313" key="16">
    <source>
        <dbReference type="Proteomes" id="UP000294530"/>
    </source>
</evidence>
<evidence type="ECO:0000256" key="1">
    <source>
        <dbReference type="ARBA" id="ARBA00004123"/>
    </source>
</evidence>
<comment type="catalytic activity">
    <reaction evidence="10 12">
        <text>O-phospho-L-threonyl-[protein] + H2O = L-threonyl-[protein] + phosphate</text>
        <dbReference type="Rhea" id="RHEA:47004"/>
        <dbReference type="Rhea" id="RHEA-COMP:11060"/>
        <dbReference type="Rhea" id="RHEA-COMP:11605"/>
        <dbReference type="ChEBI" id="CHEBI:15377"/>
        <dbReference type="ChEBI" id="CHEBI:30013"/>
        <dbReference type="ChEBI" id="CHEBI:43474"/>
        <dbReference type="ChEBI" id="CHEBI:61977"/>
        <dbReference type="EC" id="3.1.3.16"/>
    </reaction>
</comment>
<evidence type="ECO:0000313" key="15">
    <source>
        <dbReference type="EMBL" id="TDH71250.1"/>
    </source>
</evidence>
<organism evidence="15 16">
    <name type="scientific">Bremia lactucae</name>
    <name type="common">Lettuce downy mildew</name>
    <dbReference type="NCBI Taxonomy" id="4779"/>
    <lineage>
        <taxon>Eukaryota</taxon>
        <taxon>Sar</taxon>
        <taxon>Stramenopiles</taxon>
        <taxon>Oomycota</taxon>
        <taxon>Peronosporomycetes</taxon>
        <taxon>Peronosporales</taxon>
        <taxon>Peronosporaceae</taxon>
        <taxon>Bremia</taxon>
    </lineage>
</organism>
<dbReference type="GeneID" id="94346550"/>
<accession>A0A976IH21</accession>
<dbReference type="GO" id="GO:0005634">
    <property type="term" value="C:nucleus"/>
    <property type="evidence" value="ECO:0007669"/>
    <property type="project" value="UniProtKB-SubCell"/>
</dbReference>
<evidence type="ECO:0000256" key="6">
    <source>
        <dbReference type="ARBA" id="ARBA00022833"/>
    </source>
</evidence>
<feature type="domain" description="RTR1-type" evidence="14">
    <location>
        <begin position="31"/>
        <end position="113"/>
    </location>
</feature>
<dbReference type="PROSITE" id="PS51479">
    <property type="entry name" value="ZF_RTR1"/>
    <property type="match status" value="1"/>
</dbReference>
<keyword evidence="5 12" id="KW-0378">Hydrolase</keyword>
<dbReference type="Pfam" id="PF04181">
    <property type="entry name" value="RPAP2_Rtr1"/>
    <property type="match status" value="1"/>
</dbReference>
<dbReference type="EMBL" id="SHOA02000004">
    <property type="protein sequence ID" value="TDH71250.1"/>
    <property type="molecule type" value="Genomic_DNA"/>
</dbReference>
<dbReference type="InterPro" id="IPR039693">
    <property type="entry name" value="Rtr1/RPAP2"/>
</dbReference>
<dbReference type="EC" id="3.1.3.16" evidence="12"/>
<keyword evidence="16" id="KW-1185">Reference proteome</keyword>
<comment type="catalytic activity">
    <reaction evidence="9 12">
        <text>O-phospho-L-seryl-[protein] + H2O = L-seryl-[protein] + phosphate</text>
        <dbReference type="Rhea" id="RHEA:20629"/>
        <dbReference type="Rhea" id="RHEA-COMP:9863"/>
        <dbReference type="Rhea" id="RHEA-COMP:11604"/>
        <dbReference type="ChEBI" id="CHEBI:15377"/>
        <dbReference type="ChEBI" id="CHEBI:29999"/>
        <dbReference type="ChEBI" id="CHEBI:43474"/>
        <dbReference type="ChEBI" id="CHEBI:83421"/>
        <dbReference type="EC" id="3.1.3.16"/>
    </reaction>
</comment>
<keyword evidence="7 12" id="KW-0904">Protein phosphatase</keyword>
<feature type="region of interest" description="Disordered" evidence="13">
    <location>
        <begin position="237"/>
        <end position="268"/>
    </location>
</feature>
<keyword evidence="4 12" id="KW-0863">Zinc-finger</keyword>
<evidence type="ECO:0000256" key="5">
    <source>
        <dbReference type="ARBA" id="ARBA00022801"/>
    </source>
</evidence>
<dbReference type="PANTHER" id="PTHR14732">
    <property type="entry name" value="RNA POLYMERASE II SUBUNIT B1 CTD PHOSPHATASE RPAP2-RELATED"/>
    <property type="match status" value="1"/>
</dbReference>
<evidence type="ECO:0000256" key="10">
    <source>
        <dbReference type="ARBA" id="ARBA00048336"/>
    </source>
</evidence>